<dbReference type="PANTHER" id="PTHR42776">
    <property type="entry name" value="SERINE PEPTIDASE S9 FAMILY MEMBER"/>
    <property type="match status" value="1"/>
</dbReference>
<dbReference type="Proteomes" id="UP000485569">
    <property type="component" value="Unassembled WGS sequence"/>
</dbReference>
<proteinExistence type="predicted"/>
<keyword evidence="1 3" id="KW-0378">Hydrolase</keyword>
<reference evidence="3" key="1">
    <citation type="submission" date="2017-02" db="EMBL/GenBank/DDBJ databases">
        <title>Delving into the versatile metabolic prowess of the omnipresent phylum Bacteroidetes.</title>
        <authorList>
            <person name="Nobu M.K."/>
            <person name="Mei R."/>
            <person name="Narihiro T."/>
            <person name="Kuroda K."/>
            <person name="Liu W.-T."/>
        </authorList>
    </citation>
    <scope>NUCLEOTIDE SEQUENCE</scope>
    <source>
        <strain evidence="3">ADurb.Bin276</strain>
    </source>
</reference>
<dbReference type="GO" id="GO:0004252">
    <property type="term" value="F:serine-type endopeptidase activity"/>
    <property type="evidence" value="ECO:0007669"/>
    <property type="project" value="InterPro"/>
</dbReference>
<evidence type="ECO:0000313" key="3">
    <source>
        <dbReference type="EMBL" id="OQA60517.1"/>
    </source>
</evidence>
<protein>
    <submittedName>
        <fullName evidence="3">Prolyl tripeptidyl peptidase</fullName>
        <ecNumber evidence="3">3.4.14.12</ecNumber>
    </submittedName>
</protein>
<dbReference type="PANTHER" id="PTHR42776:SF27">
    <property type="entry name" value="DIPEPTIDYL PEPTIDASE FAMILY MEMBER 6"/>
    <property type="match status" value="1"/>
</dbReference>
<dbReference type="SUPFAM" id="SSF53474">
    <property type="entry name" value="alpha/beta-Hydrolases"/>
    <property type="match status" value="1"/>
</dbReference>
<dbReference type="PRINTS" id="PR00862">
    <property type="entry name" value="PROLIGOPTASE"/>
</dbReference>
<dbReference type="Pfam" id="PF00326">
    <property type="entry name" value="Peptidase_S9"/>
    <property type="match status" value="1"/>
</dbReference>
<dbReference type="InterPro" id="IPR002470">
    <property type="entry name" value="Peptidase_S9A"/>
</dbReference>
<dbReference type="EMBL" id="MWBQ01000036">
    <property type="protein sequence ID" value="OQA60517.1"/>
    <property type="molecule type" value="Genomic_DNA"/>
</dbReference>
<organism evidence="3">
    <name type="scientific">Candidatus Atribacter allofermentans</name>
    <dbReference type="NCBI Taxonomy" id="1852833"/>
    <lineage>
        <taxon>Bacteria</taxon>
        <taxon>Pseudomonadati</taxon>
        <taxon>Atribacterota</taxon>
        <taxon>Atribacteria</taxon>
        <taxon>Atribacterales</taxon>
        <taxon>Atribacteraceae</taxon>
        <taxon>Atribacter</taxon>
    </lineage>
</organism>
<gene>
    <name evidence="3" type="primary">ptpA_1</name>
    <name evidence="3" type="ORF">BWY41_00613</name>
</gene>
<evidence type="ECO:0000256" key="1">
    <source>
        <dbReference type="ARBA" id="ARBA00022801"/>
    </source>
</evidence>
<dbReference type="Gene3D" id="2.120.10.30">
    <property type="entry name" value="TolB, C-terminal domain"/>
    <property type="match status" value="1"/>
</dbReference>
<name>A0A1V5T178_9BACT</name>
<dbReference type="InterPro" id="IPR001375">
    <property type="entry name" value="Peptidase_S9_cat"/>
</dbReference>
<evidence type="ECO:0000259" key="2">
    <source>
        <dbReference type="Pfam" id="PF00326"/>
    </source>
</evidence>
<sequence>MNKKIKNNIKVPCLPMENFFRNPEKTAFKFSPDGKYLSYLQPWKNRLNIYVEQIADGSIVQITQVTERDIAGYFWANNSRIAYLKDTGGDEDFKLYAVNIDGTELKELTPFPGVRTELIDDLKDNEKEIIIGLNKRNPQFFDAYRVNVYTGEMDLIAENPGNISGWMTDHEGRLRVAVTTDGVNSSLLYRDQEGQPFRSLITTNFRDTIAPLQFTYDNQRLYVSSNLGRDLQAIYEYDPQLGKEVKLIYENSEVDVSVLLTSDKNKKITGVAYVTDKLHYYFFDREREEIQQFLEKKLPGYEISIASMNREEDKILVRTYSDKSRGAYYYYDLHNGEFKKIVEVSPWLTEEFLADMEPITFSARDGMVIHGYLTLPRTDDSKHLSVVVNPHGGPWARDVWGFNPEVQFLANRGYAIFQVNFRGSTGYGRKFWEAGFKQWGRKMQDDITDGVKWLIQKGIADPKRIAIYGGSYGGYAVLAGLTFTPDLYAAGIDYVGVSNIFTLLETIPPYWEQGRQMLYEMIGDPEKDRDLLQSASPVFHADKIRAPLLVAQGANDPRVKKAESDQIVEALRHREVDVKYIVKENEGHGFRNEENRFDFYREMEQFLAKHLDGMIC</sequence>
<comment type="caution">
    <text evidence="3">The sequence shown here is derived from an EMBL/GenBank/DDBJ whole genome shotgun (WGS) entry which is preliminary data.</text>
</comment>
<dbReference type="AlphaFoldDB" id="A0A1V5T178"/>
<dbReference type="EC" id="3.4.14.12" evidence="3"/>
<feature type="domain" description="Peptidase S9 prolyl oligopeptidase catalytic" evidence="2">
    <location>
        <begin position="400"/>
        <end position="612"/>
    </location>
</feature>
<dbReference type="Gene3D" id="3.40.50.1820">
    <property type="entry name" value="alpha/beta hydrolase"/>
    <property type="match status" value="1"/>
</dbReference>
<dbReference type="InterPro" id="IPR011042">
    <property type="entry name" value="6-blade_b-propeller_TolB-like"/>
</dbReference>
<dbReference type="SUPFAM" id="SSF82171">
    <property type="entry name" value="DPP6 N-terminal domain-like"/>
    <property type="match status" value="1"/>
</dbReference>
<dbReference type="InterPro" id="IPR029058">
    <property type="entry name" value="AB_hydrolase_fold"/>
</dbReference>
<dbReference type="GO" id="GO:0006508">
    <property type="term" value="P:proteolysis"/>
    <property type="evidence" value="ECO:0007669"/>
    <property type="project" value="InterPro"/>
</dbReference>
<accession>A0A1V5T178</accession>